<evidence type="ECO:0000313" key="3">
    <source>
        <dbReference type="Proteomes" id="UP001205601"/>
    </source>
</evidence>
<reference evidence="3" key="1">
    <citation type="submission" date="2023-07" db="EMBL/GenBank/DDBJ databases">
        <title>Defluviimonas sediminis sp. nov., isolated from mangrove sediment.</title>
        <authorList>
            <person name="Liu L."/>
            <person name="Li J."/>
            <person name="Huang Y."/>
            <person name="Pan J."/>
            <person name="Li M."/>
        </authorList>
    </citation>
    <scope>NUCLEOTIDE SEQUENCE [LARGE SCALE GENOMIC DNA]</scope>
    <source>
        <strain evidence="3">FT324</strain>
    </source>
</reference>
<comment type="caution">
    <text evidence="2">The sequence shown here is derived from an EMBL/GenBank/DDBJ whole genome shotgun (WGS) entry which is preliminary data.</text>
</comment>
<evidence type="ECO:0000313" key="2">
    <source>
        <dbReference type="EMBL" id="MCT8328538.1"/>
    </source>
</evidence>
<dbReference type="Proteomes" id="UP001205601">
    <property type="component" value="Unassembled WGS sequence"/>
</dbReference>
<keyword evidence="1" id="KW-0812">Transmembrane</keyword>
<keyword evidence="1" id="KW-0472">Membrane</keyword>
<evidence type="ECO:0000256" key="1">
    <source>
        <dbReference type="SAM" id="Phobius"/>
    </source>
</evidence>
<protein>
    <submittedName>
        <fullName evidence="2">DUF5337 domain-containing protein</fullName>
    </submittedName>
</protein>
<dbReference type="InterPro" id="IPR020308">
    <property type="entry name" value="Uncharacterised_Ynq1"/>
</dbReference>
<accession>A0ABT2NHZ4</accession>
<keyword evidence="1" id="KW-1133">Transmembrane helix</keyword>
<dbReference type="EMBL" id="JAOCQF010000001">
    <property type="protein sequence ID" value="MCT8328538.1"/>
    <property type="molecule type" value="Genomic_DNA"/>
</dbReference>
<keyword evidence="3" id="KW-1185">Reference proteome</keyword>
<feature type="transmembrane region" description="Helical" evidence="1">
    <location>
        <begin position="20"/>
        <end position="38"/>
    </location>
</feature>
<organism evidence="2 3">
    <name type="scientific">Albidovulum sediminis</name>
    <dbReference type="NCBI Taxonomy" id="3066345"/>
    <lineage>
        <taxon>Bacteria</taxon>
        <taxon>Pseudomonadati</taxon>
        <taxon>Pseudomonadota</taxon>
        <taxon>Alphaproteobacteria</taxon>
        <taxon>Rhodobacterales</taxon>
        <taxon>Paracoccaceae</taxon>
        <taxon>Albidovulum</taxon>
    </lineage>
</organism>
<feature type="transmembrane region" description="Helical" evidence="1">
    <location>
        <begin position="44"/>
        <end position="67"/>
    </location>
</feature>
<dbReference type="Pfam" id="PF17272">
    <property type="entry name" value="DUF5337"/>
    <property type="match status" value="1"/>
</dbReference>
<sequence>MAARKPDEVDMSQVRQARLVAIVIAVAGALWVAAQWLVEPSSRYAALFDLMALAAFVWAFAVTWRIWRRTRRPER</sequence>
<gene>
    <name evidence="2" type="ORF">N5I32_03315</name>
</gene>
<proteinExistence type="predicted"/>
<name>A0ABT2NHZ4_9RHOB</name>